<evidence type="ECO:0000313" key="2">
    <source>
        <dbReference type="Proteomes" id="UP000007962"/>
    </source>
</evidence>
<proteinExistence type="predicted"/>
<dbReference type="EMBL" id="CP001618">
    <property type="protein sequence ID" value="ACQ80349.1"/>
    <property type="molecule type" value="Genomic_DNA"/>
</dbReference>
<reference evidence="1 2" key="1">
    <citation type="journal article" date="2009" name="Stand. Genomic Sci.">
        <title>Complete genome sequence of Beutenbergia cavernae type strain (HKI 0122).</title>
        <authorList>
            <person name="Land M."/>
            <person name="Pukall R."/>
            <person name="Abt B."/>
            <person name="Goker M."/>
            <person name="Rohde M."/>
            <person name="Glavina Del Rio T."/>
            <person name="Tice H."/>
            <person name="Copeland A."/>
            <person name="Cheng J.F."/>
            <person name="Lucas S."/>
            <person name="Chen F."/>
            <person name="Nolan M."/>
            <person name="Bruce D."/>
            <person name="Goodwin L."/>
            <person name="Pitluck S."/>
            <person name="Ivanova N."/>
            <person name="Mavromatis K."/>
            <person name="Ovchinnikova G."/>
            <person name="Pati A."/>
            <person name="Chen A."/>
            <person name="Palaniappan K."/>
            <person name="Hauser L."/>
            <person name="Chang Y.J."/>
            <person name="Jefferies C.C."/>
            <person name="Saunders E."/>
            <person name="Brettin T."/>
            <person name="Detter J.C."/>
            <person name="Han C."/>
            <person name="Chain P."/>
            <person name="Bristow J."/>
            <person name="Eisen J.A."/>
            <person name="Markowitz V."/>
            <person name="Hugenholtz P."/>
            <person name="Kyrpides N.C."/>
            <person name="Klenk H.P."/>
            <person name="Lapidus A."/>
        </authorList>
    </citation>
    <scope>NUCLEOTIDE SEQUENCE [LARGE SCALE GENOMIC DNA]</scope>
    <source>
        <strain evidence="2">ATCC BAA-8 / DSM 12333 / NBRC 16432</strain>
    </source>
</reference>
<evidence type="ECO:0000313" key="1">
    <source>
        <dbReference type="EMBL" id="ACQ80349.1"/>
    </source>
</evidence>
<dbReference type="Gene3D" id="3.30.70.1280">
    <property type="entry name" value="SP0830-like domains"/>
    <property type="match status" value="1"/>
</dbReference>
<dbReference type="SUPFAM" id="SSF160379">
    <property type="entry name" value="SP0830-like"/>
    <property type="match status" value="1"/>
</dbReference>
<dbReference type="PANTHER" id="PTHR36439">
    <property type="entry name" value="BLL4334 PROTEIN"/>
    <property type="match status" value="1"/>
</dbReference>
<keyword evidence="2" id="KW-1185">Reference proteome</keyword>
<organism evidence="1 2">
    <name type="scientific">Beutenbergia cavernae (strain ATCC BAA-8 / DSM 12333 / CCUG 43141 / JCM 11478 / NBRC 16432 / NCIMB 13614 / HKI 0122)</name>
    <dbReference type="NCBI Taxonomy" id="471853"/>
    <lineage>
        <taxon>Bacteria</taxon>
        <taxon>Bacillati</taxon>
        <taxon>Actinomycetota</taxon>
        <taxon>Actinomycetes</taxon>
        <taxon>Micrococcales</taxon>
        <taxon>Beutenbergiaceae</taxon>
        <taxon>Beutenbergia</taxon>
    </lineage>
</organism>
<dbReference type="Gene3D" id="3.30.70.1260">
    <property type="entry name" value="bacterial protein sp0830 like"/>
    <property type="match status" value="1"/>
</dbReference>
<dbReference type="Pfam" id="PF08002">
    <property type="entry name" value="DUF1697"/>
    <property type="match status" value="1"/>
</dbReference>
<name>C5C6E3_BEUC1</name>
<dbReference type="PANTHER" id="PTHR36439:SF1">
    <property type="entry name" value="DUF1697 DOMAIN-CONTAINING PROTEIN"/>
    <property type="match status" value="1"/>
</dbReference>
<accession>C5C6E3</accession>
<dbReference type="STRING" id="471853.Bcav_2096"/>
<dbReference type="PIRSF" id="PIRSF008502">
    <property type="entry name" value="UCP008502"/>
    <property type="match status" value="1"/>
</dbReference>
<dbReference type="RefSeq" id="WP_015882589.1">
    <property type="nucleotide sequence ID" value="NC_012669.1"/>
</dbReference>
<dbReference type="Proteomes" id="UP000007962">
    <property type="component" value="Chromosome"/>
</dbReference>
<dbReference type="eggNOG" id="COG3797">
    <property type="taxonomic scope" value="Bacteria"/>
</dbReference>
<dbReference type="HOGENOM" id="CLU_106303_3_0_11"/>
<protein>
    <recommendedName>
        <fullName evidence="3">Pyridoxamine 5-phosphate oxidase</fullName>
    </recommendedName>
</protein>
<dbReference type="AlphaFoldDB" id="C5C6E3"/>
<sequence length="176" mass="19012">MTRYVALLRGVNVGGITVRSARLAEMARGMGLDDVRTVLASGNLVFSSDEPVERLKTRIESELSDTFGYDAWIVLTTSAHVAQVVAAYPFEPDREGHHAYVVFGSHPGVLAELTAEATSVVGTSGADEQVAPGDGVLYWECPKGSTLDTAVSKVLARKAYRQSTTNRNLRTLRKLT</sequence>
<dbReference type="KEGG" id="bcv:Bcav_2096"/>
<evidence type="ECO:0008006" key="3">
    <source>
        <dbReference type="Google" id="ProtNLM"/>
    </source>
</evidence>
<dbReference type="InterPro" id="IPR012545">
    <property type="entry name" value="DUF1697"/>
</dbReference>
<dbReference type="OrthoDB" id="9806494at2"/>
<gene>
    <name evidence="1" type="ordered locus">Bcav_2096</name>
</gene>